<comment type="similarity">
    <text evidence="1 6">Belongs to the ATG17 family.</text>
</comment>
<evidence type="ECO:0000256" key="5">
    <source>
        <dbReference type="ARBA" id="ARBA00023136"/>
    </source>
</evidence>
<dbReference type="GO" id="GO:0060090">
    <property type="term" value="F:molecular adaptor activity"/>
    <property type="evidence" value="ECO:0007669"/>
    <property type="project" value="TreeGrafter"/>
</dbReference>
<feature type="region of interest" description="Disordered" evidence="7">
    <location>
        <begin position="205"/>
        <end position="224"/>
    </location>
</feature>
<protein>
    <recommendedName>
        <fullName evidence="2 6">Autophagy-related protein 17</fullName>
    </recommendedName>
</protein>
<dbReference type="GO" id="GO:0034727">
    <property type="term" value="P:piecemeal microautophagy of the nucleus"/>
    <property type="evidence" value="ECO:0007669"/>
    <property type="project" value="TreeGrafter"/>
</dbReference>
<comment type="caution">
    <text evidence="9">The sequence shown here is derived from an EMBL/GenBank/DDBJ whole genome shotgun (WGS) entry which is preliminary data.</text>
</comment>
<keyword evidence="5" id="KW-0472">Membrane</keyword>
<dbReference type="GO" id="GO:0000422">
    <property type="term" value="P:autophagy of mitochondrion"/>
    <property type="evidence" value="ECO:0007669"/>
    <property type="project" value="TreeGrafter"/>
</dbReference>
<dbReference type="GO" id="GO:0034045">
    <property type="term" value="C:phagophore assembly site membrane"/>
    <property type="evidence" value="ECO:0007669"/>
    <property type="project" value="UniProtKB-SubCell"/>
</dbReference>
<feature type="domain" description="Autophagy protein ATG17-like" evidence="8">
    <location>
        <begin position="55"/>
        <end position="460"/>
    </location>
</feature>
<dbReference type="Pfam" id="PF04108">
    <property type="entry name" value="ATG17_like"/>
    <property type="match status" value="1"/>
</dbReference>
<evidence type="ECO:0000313" key="9">
    <source>
        <dbReference type="EMBL" id="KAJ4391497.1"/>
    </source>
</evidence>
<dbReference type="PANTHER" id="PTHR28005">
    <property type="entry name" value="AUTOPHAGY-RELATED PROTEIN 17"/>
    <property type="match status" value="1"/>
</dbReference>
<sequence>MATPPNPNTASFHEHHITHGFPQHDGGESDDGELVDPDSVPVEVLVEHLLAAKRALSSVNLVQRADDLSTHARQLHEESVILGAQTAFLKRGIADQLKLLSRVHRNMIHTYDASKREFKQLTPTMDAVHDKLQKTMDMLREIPVDPLFRPEGEEPKYLFDFVSEDQVHLMLADLKEGIDQLQANQTSFSTDLFHFDDNMRSLSNALSSVSTPSQKSPTDSNQQGQPSILELFMAMTDQSHYMATNLTKLTRHFDICVEAVRITEGGAALARRKDAEDLGETNPVSISGVMRAQDGDPDEPTTWTRAEVVTTVIRDARHVDSVVEDLSTVLQGVEENFNLLADQSDQVKAAYAAVVQAFRILEAIGSRLDSYIEAASAFVERWNNEKESIFATLSDMERLRDHWEGYASGYDSLILEVERRRAVEEKIQNIWRKAKEQVDRLVESDWKDRETFTTEVGGFIPGDLWVGMSGPLQKWEVVRAQPEEASASASGKGGSGEMPKQDHGSAATLDRDVVDGAMERIGMASSNKR</sequence>
<dbReference type="AlphaFoldDB" id="A0A9W8YVZ5"/>
<proteinExistence type="inferred from homology"/>
<dbReference type="OrthoDB" id="1937984at2759"/>
<comment type="function">
    <text evidence="6">Autophagy-specific protein that functions in response to autophagy-inducing signals as a scaffold to recruit other ATG proteins to organize preautophagosomal structure (PAS) formation. Modulates the timing and magnitude of the autophagy response, such as the size of the sequestering vesicles. Plays particularly a role in pexophagy and nucleophagy.</text>
</comment>
<keyword evidence="10" id="KW-1185">Reference proteome</keyword>
<reference evidence="9" key="1">
    <citation type="submission" date="2022-10" db="EMBL/GenBank/DDBJ databases">
        <title>Tapping the CABI collections for fungal endophytes: first genome assemblies for Collariella, Neodidymelliopsis, Ascochyta clinopodiicola, Didymella pomorum, Didymosphaeria variabile, Neocosmospora piperis and Neocucurbitaria cava.</title>
        <authorList>
            <person name="Hill R."/>
        </authorList>
    </citation>
    <scope>NUCLEOTIDE SEQUENCE</scope>
    <source>
        <strain evidence="9">IMI 355082</strain>
    </source>
</reference>
<dbReference type="InterPro" id="IPR045326">
    <property type="entry name" value="ATG17-like_dom"/>
</dbReference>
<keyword evidence="4 6" id="KW-0072">Autophagy</keyword>
<comment type="subcellular location">
    <subcellularLocation>
        <location evidence="6">Cytoplasm</location>
    </subcellularLocation>
    <subcellularLocation>
        <location evidence="6">Preautophagosomal structure membrane</location>
        <topology evidence="6">Peripheral membrane protein</topology>
    </subcellularLocation>
</comment>
<feature type="region of interest" description="Disordered" evidence="7">
    <location>
        <begin position="481"/>
        <end position="529"/>
    </location>
</feature>
<dbReference type="Proteomes" id="UP001140453">
    <property type="component" value="Unassembled WGS sequence"/>
</dbReference>
<dbReference type="GO" id="GO:0030295">
    <property type="term" value="F:protein kinase activator activity"/>
    <property type="evidence" value="ECO:0007669"/>
    <property type="project" value="TreeGrafter"/>
</dbReference>
<dbReference type="PANTHER" id="PTHR28005:SF1">
    <property type="entry name" value="AUTOPHAGY-RELATED PROTEIN 17"/>
    <property type="match status" value="1"/>
</dbReference>
<dbReference type="GO" id="GO:0000045">
    <property type="term" value="P:autophagosome assembly"/>
    <property type="evidence" value="ECO:0007669"/>
    <property type="project" value="TreeGrafter"/>
</dbReference>
<feature type="compositionally biased region" description="Basic and acidic residues" evidence="7">
    <location>
        <begin position="499"/>
        <end position="518"/>
    </location>
</feature>
<keyword evidence="3 6" id="KW-0963">Cytoplasm</keyword>
<evidence type="ECO:0000313" key="10">
    <source>
        <dbReference type="Proteomes" id="UP001140453"/>
    </source>
</evidence>
<evidence type="ECO:0000256" key="3">
    <source>
        <dbReference type="ARBA" id="ARBA00022490"/>
    </source>
</evidence>
<dbReference type="EMBL" id="JAPEVB010000003">
    <property type="protein sequence ID" value="KAJ4391497.1"/>
    <property type="molecule type" value="Genomic_DNA"/>
</dbReference>
<dbReference type="InterPro" id="IPR007240">
    <property type="entry name" value="Atg17"/>
</dbReference>
<evidence type="ECO:0000256" key="1">
    <source>
        <dbReference type="ARBA" id="ARBA00006259"/>
    </source>
</evidence>
<dbReference type="GO" id="GO:1990316">
    <property type="term" value="C:Atg1/ULK1 kinase complex"/>
    <property type="evidence" value="ECO:0007669"/>
    <property type="project" value="TreeGrafter"/>
</dbReference>
<evidence type="ECO:0000256" key="6">
    <source>
        <dbReference type="RuleBase" id="RU368080"/>
    </source>
</evidence>
<evidence type="ECO:0000256" key="4">
    <source>
        <dbReference type="ARBA" id="ARBA00023006"/>
    </source>
</evidence>
<evidence type="ECO:0000256" key="7">
    <source>
        <dbReference type="SAM" id="MobiDB-lite"/>
    </source>
</evidence>
<organism evidence="9 10">
    <name type="scientific">Gnomoniopsis smithogilvyi</name>
    <dbReference type="NCBI Taxonomy" id="1191159"/>
    <lineage>
        <taxon>Eukaryota</taxon>
        <taxon>Fungi</taxon>
        <taxon>Dikarya</taxon>
        <taxon>Ascomycota</taxon>
        <taxon>Pezizomycotina</taxon>
        <taxon>Sordariomycetes</taxon>
        <taxon>Sordariomycetidae</taxon>
        <taxon>Diaporthales</taxon>
        <taxon>Gnomoniaceae</taxon>
        <taxon>Gnomoniopsis</taxon>
    </lineage>
</organism>
<evidence type="ECO:0000256" key="2">
    <source>
        <dbReference type="ARBA" id="ARBA00013806"/>
    </source>
</evidence>
<name>A0A9W8YVZ5_9PEZI</name>
<accession>A0A9W8YVZ5</accession>
<feature type="region of interest" description="Disordered" evidence="7">
    <location>
        <begin position="1"/>
        <end position="36"/>
    </location>
</feature>
<gene>
    <name evidence="9" type="ORF">N0V93_005115</name>
</gene>
<evidence type="ECO:0000259" key="8">
    <source>
        <dbReference type="Pfam" id="PF04108"/>
    </source>
</evidence>